<evidence type="ECO:0000256" key="1">
    <source>
        <dbReference type="ARBA" id="ARBA00022723"/>
    </source>
</evidence>
<dbReference type="Pfam" id="PF00403">
    <property type="entry name" value="HMA"/>
    <property type="match status" value="1"/>
</dbReference>
<feature type="transmembrane region" description="Helical" evidence="2">
    <location>
        <begin position="162"/>
        <end position="183"/>
    </location>
</feature>
<dbReference type="EMBL" id="AP024849">
    <property type="protein sequence ID" value="BCZ46714.1"/>
    <property type="molecule type" value="Genomic_DNA"/>
</dbReference>
<feature type="transmembrane region" description="Helical" evidence="2">
    <location>
        <begin position="189"/>
        <end position="210"/>
    </location>
</feature>
<feature type="transmembrane region" description="Helical" evidence="2">
    <location>
        <begin position="109"/>
        <end position="131"/>
    </location>
</feature>
<accession>A0ABN6IX90</accession>
<dbReference type="Gene3D" id="2.60.40.420">
    <property type="entry name" value="Cupredoxins - blue copper proteins"/>
    <property type="match status" value="1"/>
</dbReference>
<dbReference type="PROSITE" id="PS50846">
    <property type="entry name" value="HMA_2"/>
    <property type="match status" value="1"/>
</dbReference>
<feature type="transmembrane region" description="Helical" evidence="2">
    <location>
        <begin position="295"/>
        <end position="323"/>
    </location>
</feature>
<dbReference type="InterPro" id="IPR017969">
    <property type="entry name" value="Heavy-metal-associated_CS"/>
</dbReference>
<dbReference type="PANTHER" id="PTHR42208:SF1">
    <property type="entry name" value="HEAVY METAL TRANSPORTER"/>
    <property type="match status" value="1"/>
</dbReference>
<proteinExistence type="predicted"/>
<keyword evidence="5" id="KW-1185">Reference proteome</keyword>
<dbReference type="SUPFAM" id="SSF55008">
    <property type="entry name" value="HMA, heavy metal-associated domain"/>
    <property type="match status" value="1"/>
</dbReference>
<feature type="domain" description="HMA" evidence="3">
    <location>
        <begin position="4"/>
        <end position="70"/>
    </location>
</feature>
<keyword evidence="2" id="KW-0812">Transmembrane</keyword>
<evidence type="ECO:0000313" key="4">
    <source>
        <dbReference type="EMBL" id="BCZ46714.1"/>
    </source>
</evidence>
<feature type="transmembrane region" description="Helical" evidence="2">
    <location>
        <begin position="230"/>
        <end position="253"/>
    </location>
</feature>
<keyword evidence="2" id="KW-1133">Transmembrane helix</keyword>
<dbReference type="PROSITE" id="PS01047">
    <property type="entry name" value="HMA_1"/>
    <property type="match status" value="1"/>
</dbReference>
<dbReference type="PANTHER" id="PTHR42208">
    <property type="entry name" value="HEAVY METAL TRANSPORTER-RELATED"/>
    <property type="match status" value="1"/>
</dbReference>
<dbReference type="InterPro" id="IPR036163">
    <property type="entry name" value="HMA_dom_sf"/>
</dbReference>
<reference evidence="5" key="1">
    <citation type="submission" date="2021-07" db="EMBL/GenBank/DDBJ databases">
        <title>Complete genome sequencing of a Clostridium isolate.</title>
        <authorList>
            <person name="Ueki A."/>
            <person name="Tonouchi A."/>
        </authorList>
    </citation>
    <scope>NUCLEOTIDE SEQUENCE [LARGE SCALE GENOMIC DNA]</scope>
    <source>
        <strain evidence="5">C5S11</strain>
    </source>
</reference>
<dbReference type="InterPro" id="IPR039447">
    <property type="entry name" value="UreH-like_TM_dom"/>
</dbReference>
<dbReference type="Proteomes" id="UP000824633">
    <property type="component" value="Chromosome"/>
</dbReference>
<dbReference type="Gene3D" id="3.30.70.100">
    <property type="match status" value="1"/>
</dbReference>
<name>A0ABN6IX90_9CLOT</name>
<dbReference type="InterPro" id="IPR008972">
    <property type="entry name" value="Cupredoxin"/>
</dbReference>
<dbReference type="RefSeq" id="WP_224033127.1">
    <property type="nucleotide sequence ID" value="NZ_AP024849.1"/>
</dbReference>
<feature type="transmembrane region" description="Helical" evidence="2">
    <location>
        <begin position="259"/>
        <end position="283"/>
    </location>
</feature>
<dbReference type="CDD" id="cd00371">
    <property type="entry name" value="HMA"/>
    <property type="match status" value="1"/>
</dbReference>
<organism evidence="4 5">
    <name type="scientific">Clostridium gelidum</name>
    <dbReference type="NCBI Taxonomy" id="704125"/>
    <lineage>
        <taxon>Bacteria</taxon>
        <taxon>Bacillati</taxon>
        <taxon>Bacillota</taxon>
        <taxon>Clostridia</taxon>
        <taxon>Eubacteriales</taxon>
        <taxon>Clostridiaceae</taxon>
        <taxon>Clostridium</taxon>
    </lineage>
</organism>
<keyword evidence="2" id="KW-0472">Membrane</keyword>
<dbReference type="Pfam" id="PF13386">
    <property type="entry name" value="DsbD_2"/>
    <property type="match status" value="1"/>
</dbReference>
<gene>
    <name evidence="4" type="ORF">psyc5s11_27810</name>
</gene>
<protein>
    <submittedName>
        <fullName evidence="4">Heavy metal-associated domain-containing protein</fullName>
    </submittedName>
</protein>
<evidence type="ECO:0000313" key="5">
    <source>
        <dbReference type="Proteomes" id="UP000824633"/>
    </source>
</evidence>
<feature type="transmembrane region" description="Helical" evidence="2">
    <location>
        <begin position="77"/>
        <end position="97"/>
    </location>
</feature>
<sequence length="610" mass="65109">MSIKRERIKVYNMTCTSCENRVEKALMKVPGVVNSMASYSKQQVTIEYESESCNMEQLKEVINKAGYSTKSPSTIKFAGFFVIVVAIVLLGNSTAGFDMNARLNNASYVVLFVVGMLTSIHCVGMCGGIMLTQSLSKNSIVDEKQSKLKTLMPAILYNAGRVTSYTIIGGIVGALGSVLSLSLNVKAGLQIFAGIFMVIMGLNMTGFSLFRNFNIKLPWSSYSVKNKPKAPFLVGMLNGLMPCGPLQTMQLYALGTGSAAAGAISMFLFSLGTVPLMLAFGAISGLLSKGYTKQLLKFSGILVVVLGIMMGNRGLALAGVGGLPSIMSTLRQSISGSEVQASTNNIGKATIENGVQIIKMTADSNGYTPNAFYVQKGIPVKWMISGDKLNPCNNAVVVPSLNIEKKLVSGENIIEFTPKDGDINFSCWMGMIRGVIKVTDNLDSVDASKAESSIPAPSSGMSCCTAESAGAASSEKQTPSIYGDDLSKVSTDRLIKKATKSLDTQSLSIKGIGYEFEPLVIVLEKGLETKLSVNLNSFDNFDGNFTILNSDIGGVVSSFKGKKGIVDVEFSIPNSGRYLIVQNNVAVAGIEVTDSLENINLEKVREKYIG</sequence>
<keyword evidence="1" id="KW-0479">Metal-binding</keyword>
<evidence type="ECO:0000259" key="3">
    <source>
        <dbReference type="PROSITE" id="PS50846"/>
    </source>
</evidence>
<dbReference type="InterPro" id="IPR006121">
    <property type="entry name" value="HMA_dom"/>
</dbReference>
<evidence type="ECO:0000256" key="2">
    <source>
        <dbReference type="SAM" id="Phobius"/>
    </source>
</evidence>